<dbReference type="Pfam" id="PF04149">
    <property type="entry name" value="DUF397"/>
    <property type="match status" value="1"/>
</dbReference>
<feature type="domain" description="DUF397" evidence="1">
    <location>
        <begin position="5"/>
        <end position="62"/>
    </location>
</feature>
<evidence type="ECO:0000313" key="3">
    <source>
        <dbReference type="Proteomes" id="UP000028492"/>
    </source>
</evidence>
<evidence type="ECO:0000259" key="1">
    <source>
        <dbReference type="Pfam" id="PF04149"/>
    </source>
</evidence>
<dbReference type="STRING" id="208439.AJAP_24365"/>
<dbReference type="eggNOG" id="ENOG5032EUV">
    <property type="taxonomic scope" value="Bacteria"/>
</dbReference>
<dbReference type="RefSeq" id="WP_038515394.1">
    <property type="nucleotide sequence ID" value="NZ_CP008953.1"/>
</dbReference>
<organism evidence="2 3">
    <name type="scientific">Amycolatopsis japonica</name>
    <dbReference type="NCBI Taxonomy" id="208439"/>
    <lineage>
        <taxon>Bacteria</taxon>
        <taxon>Bacillati</taxon>
        <taxon>Actinomycetota</taxon>
        <taxon>Actinomycetes</taxon>
        <taxon>Pseudonocardiales</taxon>
        <taxon>Pseudonocardiaceae</taxon>
        <taxon>Amycolatopsis</taxon>
        <taxon>Amycolatopsis japonica group</taxon>
    </lineage>
</organism>
<protein>
    <recommendedName>
        <fullName evidence="1">DUF397 domain-containing protein</fullName>
    </recommendedName>
</protein>
<evidence type="ECO:0000313" key="2">
    <source>
        <dbReference type="EMBL" id="AIG77722.1"/>
    </source>
</evidence>
<dbReference type="Proteomes" id="UP000028492">
    <property type="component" value="Chromosome"/>
</dbReference>
<accession>A0A075UU66</accession>
<reference evidence="2 3" key="1">
    <citation type="journal article" date="2014" name="J. Biotechnol.">
        <title>Complete genome sequence of the actinobacterium Amycolatopsis japonica MG417-CF17(T) (=DSM 44213T) producing (S,S)-N,N'-ethylenediaminedisuccinic acid.</title>
        <authorList>
            <person name="Stegmann E."/>
            <person name="Albersmeier A."/>
            <person name="Spohn M."/>
            <person name="Gert H."/>
            <person name="Weber T."/>
            <person name="Wohlleben W."/>
            <person name="Kalinowski J."/>
            <person name="Ruckert C."/>
        </authorList>
    </citation>
    <scope>NUCLEOTIDE SEQUENCE [LARGE SCALE GENOMIC DNA]</scope>
    <source>
        <strain evidence="3">MG417-CF17 (DSM 44213)</strain>
    </source>
</reference>
<dbReference type="KEGG" id="aja:AJAP_24365"/>
<name>A0A075UU66_9PSEU</name>
<sequence>MKFTGWKKAHKTHWEENACVEIGTAPGFVGIRDTKQAGVPDAARTVLAVSTGTFAAFVNGLRG</sequence>
<keyword evidence="3" id="KW-1185">Reference proteome</keyword>
<dbReference type="InterPro" id="IPR007278">
    <property type="entry name" value="DUF397"/>
</dbReference>
<proteinExistence type="predicted"/>
<dbReference type="EMBL" id="CP008953">
    <property type="protein sequence ID" value="AIG77722.1"/>
    <property type="molecule type" value="Genomic_DNA"/>
</dbReference>
<dbReference type="AlphaFoldDB" id="A0A075UU66"/>
<gene>
    <name evidence="2" type="ORF">AJAP_24365</name>
</gene>
<dbReference type="HOGENOM" id="CLU_131550_2_1_11"/>